<keyword evidence="2" id="KW-0238">DNA-binding</keyword>
<sequence>MSEAGDGVTSAILGKVIREKREQLTRVKSSYLSFKTFKEESEQTEFSYEPGLLFVLEGKVNYRVGDDEFRTVKTGDFLLYPKGVTITIEAEKESLGALFYLKKEIVEQFIQMLIQYGKRKLELKETNRVCILHQDWSAEIGAVLAETIERVTSLNEDQDFFVVLLLNKLLYFIFPDEHMLSKISYMMETNYYPDPVLNTEGFFLENYHQRIRIQHLLEIAMVSESQLNRLYKKYIGMSPMERLTDIRMEQAAILLRNPAVAIADIAAQVGYQSTSAFLQQFKKKFALSPKEFQKLSSR</sequence>
<organism evidence="5 6">
    <name type="scientific">Fictibacillus arsenicus</name>
    <dbReference type="NCBI Taxonomy" id="255247"/>
    <lineage>
        <taxon>Bacteria</taxon>
        <taxon>Bacillati</taxon>
        <taxon>Bacillota</taxon>
        <taxon>Bacilli</taxon>
        <taxon>Bacillales</taxon>
        <taxon>Fictibacillaceae</taxon>
        <taxon>Fictibacillus</taxon>
    </lineage>
</organism>
<dbReference type="GO" id="GO:0043565">
    <property type="term" value="F:sequence-specific DNA binding"/>
    <property type="evidence" value="ECO:0007669"/>
    <property type="project" value="InterPro"/>
</dbReference>
<dbReference type="PROSITE" id="PS00041">
    <property type="entry name" value="HTH_ARAC_FAMILY_1"/>
    <property type="match status" value="1"/>
</dbReference>
<evidence type="ECO:0000256" key="1">
    <source>
        <dbReference type="ARBA" id="ARBA00023015"/>
    </source>
</evidence>
<protein>
    <recommendedName>
        <fullName evidence="4">HTH araC/xylS-type domain-containing protein</fullName>
    </recommendedName>
</protein>
<comment type="caution">
    <text evidence="5">The sequence shown here is derived from an EMBL/GenBank/DDBJ whole genome shotgun (WGS) entry which is preliminary data.</text>
</comment>
<dbReference type="RefSeq" id="WP_077359318.1">
    <property type="nucleotide sequence ID" value="NZ_MQMF01000001.1"/>
</dbReference>
<dbReference type="PRINTS" id="PR00032">
    <property type="entry name" value="HTHARAC"/>
</dbReference>
<dbReference type="Gene3D" id="2.60.120.10">
    <property type="entry name" value="Jelly Rolls"/>
    <property type="match status" value="1"/>
</dbReference>
<feature type="domain" description="HTH araC/xylS-type" evidence="4">
    <location>
        <begin position="197"/>
        <end position="295"/>
    </location>
</feature>
<gene>
    <name evidence="5" type="ORF">UN64_01410</name>
</gene>
<dbReference type="SMART" id="SM00342">
    <property type="entry name" value="HTH_ARAC"/>
    <property type="match status" value="1"/>
</dbReference>
<evidence type="ECO:0000313" key="6">
    <source>
        <dbReference type="Proteomes" id="UP000188597"/>
    </source>
</evidence>
<dbReference type="EMBL" id="MQMF01000001">
    <property type="protein sequence ID" value="OOE13898.1"/>
    <property type="molecule type" value="Genomic_DNA"/>
</dbReference>
<dbReference type="InterPro" id="IPR018060">
    <property type="entry name" value="HTH_AraC"/>
</dbReference>
<dbReference type="AlphaFoldDB" id="A0A1V3GAT2"/>
<dbReference type="CDD" id="cd02208">
    <property type="entry name" value="cupin_RmlC-like"/>
    <property type="match status" value="1"/>
</dbReference>
<dbReference type="Pfam" id="PF12833">
    <property type="entry name" value="HTH_18"/>
    <property type="match status" value="1"/>
</dbReference>
<proteinExistence type="predicted"/>
<keyword evidence="3" id="KW-0804">Transcription</keyword>
<dbReference type="InterPro" id="IPR018062">
    <property type="entry name" value="HTH_AraC-typ_CS"/>
</dbReference>
<evidence type="ECO:0000259" key="4">
    <source>
        <dbReference type="PROSITE" id="PS01124"/>
    </source>
</evidence>
<dbReference type="Proteomes" id="UP000188597">
    <property type="component" value="Unassembled WGS sequence"/>
</dbReference>
<dbReference type="OrthoDB" id="182534at2"/>
<dbReference type="GO" id="GO:0003700">
    <property type="term" value="F:DNA-binding transcription factor activity"/>
    <property type="evidence" value="ECO:0007669"/>
    <property type="project" value="InterPro"/>
</dbReference>
<reference evidence="5 6" key="1">
    <citation type="submission" date="2016-11" db="EMBL/GenBank/DDBJ databases">
        <authorList>
            <person name="Jaros S."/>
            <person name="Januszkiewicz K."/>
            <person name="Wedrychowicz H."/>
        </authorList>
    </citation>
    <scope>NUCLEOTIDE SEQUENCE [LARGE SCALE GENOMIC DNA]</scope>
    <source>
        <strain evidence="5 6">Con a/3</strain>
    </source>
</reference>
<dbReference type="InterPro" id="IPR011051">
    <property type="entry name" value="RmlC_Cupin_sf"/>
</dbReference>
<evidence type="ECO:0000313" key="5">
    <source>
        <dbReference type="EMBL" id="OOE13898.1"/>
    </source>
</evidence>
<dbReference type="PROSITE" id="PS01124">
    <property type="entry name" value="HTH_ARAC_FAMILY_2"/>
    <property type="match status" value="1"/>
</dbReference>
<dbReference type="InterPro" id="IPR014710">
    <property type="entry name" value="RmlC-like_jellyroll"/>
</dbReference>
<dbReference type="InterPro" id="IPR020449">
    <property type="entry name" value="Tscrpt_reg_AraC-type_HTH"/>
</dbReference>
<keyword evidence="1" id="KW-0805">Transcription regulation</keyword>
<dbReference type="Gene3D" id="1.10.10.60">
    <property type="entry name" value="Homeodomain-like"/>
    <property type="match status" value="2"/>
</dbReference>
<dbReference type="SUPFAM" id="SSF46689">
    <property type="entry name" value="Homeodomain-like"/>
    <property type="match status" value="1"/>
</dbReference>
<name>A0A1V3GAT2_9BACL</name>
<accession>A0A1V3GAT2</accession>
<dbReference type="PANTHER" id="PTHR43280">
    <property type="entry name" value="ARAC-FAMILY TRANSCRIPTIONAL REGULATOR"/>
    <property type="match status" value="1"/>
</dbReference>
<evidence type="ECO:0000256" key="3">
    <source>
        <dbReference type="ARBA" id="ARBA00023163"/>
    </source>
</evidence>
<dbReference type="InterPro" id="IPR009057">
    <property type="entry name" value="Homeodomain-like_sf"/>
</dbReference>
<dbReference type="SUPFAM" id="SSF51182">
    <property type="entry name" value="RmlC-like cupins"/>
    <property type="match status" value="1"/>
</dbReference>
<evidence type="ECO:0000256" key="2">
    <source>
        <dbReference type="ARBA" id="ARBA00023125"/>
    </source>
</evidence>
<dbReference type="PANTHER" id="PTHR43280:SF2">
    <property type="entry name" value="HTH-TYPE TRANSCRIPTIONAL REGULATOR EXSA"/>
    <property type="match status" value="1"/>
</dbReference>